<feature type="region of interest" description="Disordered" evidence="1">
    <location>
        <begin position="286"/>
        <end position="423"/>
    </location>
</feature>
<feature type="compositionally biased region" description="Acidic residues" evidence="1">
    <location>
        <begin position="376"/>
        <end position="385"/>
    </location>
</feature>
<evidence type="ECO:0000313" key="2">
    <source>
        <dbReference type="EMBL" id="EJK70548.1"/>
    </source>
</evidence>
<feature type="region of interest" description="Disordered" evidence="1">
    <location>
        <begin position="169"/>
        <end position="236"/>
    </location>
</feature>
<feature type="compositionally biased region" description="Polar residues" evidence="1">
    <location>
        <begin position="454"/>
        <end position="470"/>
    </location>
</feature>
<sequence>MDADNIDELVHQSSRRVMAARTEYDWMAAAKRSALSNLSRLVHCQSNTPASIGLERCDVEDDQSCSNLSGGSSRLHLPEQPGRKKALGGDEDRTVDSTLSPVQTAVPSTALVAGLAASSRHSEDSSYSEDVDEMSEYSSSPCNGKKMRAICCVGFVLIAVAVGVSVPLAMRGPNKDESETTLSSTVGRPEQPLEHSFEDVDDEGYSPQSSTSVTVDEDTDTQSLILSPTSSPSGRTAIFSSSTSIQIASSAPTASPDSLVVAEPAYDSISLEYMIDDTIAIETTSPDEVAQSSGTIGDGADNQHSQESHSELPDYDQLTGPHSTNNETLYNEFESTNGEQQGLDEQEISEQYTEPRPSKSEEDPIGKESTGVVSEALDDASEDETIQGVDDASVNDSSKVESFDEASNAEVKEGTASTVGGTEEKVNEIFFMTPTGWQPILSPTSPQAAVDGDQVQTPPAFSRIPTSSLVTSNPTRAPRTSRPTTRFTSSSTSSNSSRKPSPETSRPTRKPRTHRPSPSPETLKPTRKPRTHRPTPSPVTPKPTKKPRTSRPTPRPTTRPTKMPTNQPVADIRPLPTFVGKSGNGNVIGHRLAIEIHTDKFSEETSWKVEYIGEESRSSKVVYSVKPETYQPHQRDFVELTLEPGKYKFTLTDEYGDGFCCNEGKGSYALYLNDEKLVSGGYFLQKLSFTILVGWQPGMSTRDQQWLEAHNTRRKDWHERHGKAYVPLKWSTSLAEDAQNWVSRTLLLRGYFGVVALIPIRAKEKTSQRTKALPTQDILNYTQQTM</sequence>
<dbReference type="EMBL" id="AGNL01008380">
    <property type="protein sequence ID" value="EJK70548.1"/>
    <property type="molecule type" value="Genomic_DNA"/>
</dbReference>
<dbReference type="AlphaFoldDB" id="K0SVV3"/>
<reference evidence="2 3" key="1">
    <citation type="journal article" date="2012" name="Genome Biol.">
        <title>Genome and low-iron response of an oceanic diatom adapted to chronic iron limitation.</title>
        <authorList>
            <person name="Lommer M."/>
            <person name="Specht M."/>
            <person name="Roy A.S."/>
            <person name="Kraemer L."/>
            <person name="Andreson R."/>
            <person name="Gutowska M.A."/>
            <person name="Wolf J."/>
            <person name="Bergner S.V."/>
            <person name="Schilhabel M.B."/>
            <person name="Klostermeier U.C."/>
            <person name="Beiko R.G."/>
            <person name="Rosenstiel P."/>
            <person name="Hippler M."/>
            <person name="Laroche J."/>
        </authorList>
    </citation>
    <scope>NUCLEOTIDE SEQUENCE [LARGE SCALE GENOMIC DNA]</scope>
    <source>
        <strain evidence="2 3">CCMP1005</strain>
    </source>
</reference>
<evidence type="ECO:0000256" key="1">
    <source>
        <dbReference type="SAM" id="MobiDB-lite"/>
    </source>
</evidence>
<accession>K0SVV3</accession>
<feature type="region of interest" description="Disordered" evidence="1">
    <location>
        <begin position="116"/>
        <end position="141"/>
    </location>
</feature>
<feature type="compositionally biased region" description="Low complexity" evidence="1">
    <location>
        <begin position="550"/>
        <end position="565"/>
    </location>
</feature>
<dbReference type="InterPro" id="IPR035940">
    <property type="entry name" value="CAP_sf"/>
</dbReference>
<feature type="region of interest" description="Disordered" evidence="1">
    <location>
        <begin position="68"/>
        <end position="99"/>
    </location>
</feature>
<feature type="region of interest" description="Disordered" evidence="1">
    <location>
        <begin position="436"/>
        <end position="575"/>
    </location>
</feature>
<dbReference type="Proteomes" id="UP000266841">
    <property type="component" value="Unassembled WGS sequence"/>
</dbReference>
<evidence type="ECO:0000313" key="3">
    <source>
        <dbReference type="Proteomes" id="UP000266841"/>
    </source>
</evidence>
<gene>
    <name evidence="2" type="ORF">THAOC_08080</name>
</gene>
<name>K0SVV3_THAOC</name>
<feature type="compositionally biased region" description="Polar residues" evidence="1">
    <location>
        <begin position="320"/>
        <end position="340"/>
    </location>
</feature>
<comment type="caution">
    <text evidence="2">The sequence shown here is derived from an EMBL/GenBank/DDBJ whole genome shotgun (WGS) entry which is preliminary data.</text>
</comment>
<feature type="compositionally biased region" description="Low complexity" evidence="1">
    <location>
        <begin position="471"/>
        <end position="505"/>
    </location>
</feature>
<dbReference type="OrthoDB" id="49378at2759"/>
<protein>
    <submittedName>
        <fullName evidence="2">Uncharacterized protein</fullName>
    </submittedName>
</protein>
<feature type="compositionally biased region" description="Polar residues" evidence="1">
    <location>
        <begin position="224"/>
        <end position="234"/>
    </location>
</feature>
<proteinExistence type="predicted"/>
<feature type="compositionally biased region" description="Polar residues" evidence="1">
    <location>
        <begin position="286"/>
        <end position="295"/>
    </location>
</feature>
<dbReference type="PRINTS" id="PR01217">
    <property type="entry name" value="PRICHEXTENSN"/>
</dbReference>
<organism evidence="2 3">
    <name type="scientific">Thalassiosira oceanica</name>
    <name type="common">Marine diatom</name>
    <dbReference type="NCBI Taxonomy" id="159749"/>
    <lineage>
        <taxon>Eukaryota</taxon>
        <taxon>Sar</taxon>
        <taxon>Stramenopiles</taxon>
        <taxon>Ochrophyta</taxon>
        <taxon>Bacillariophyta</taxon>
        <taxon>Coscinodiscophyceae</taxon>
        <taxon>Thalassiosirophycidae</taxon>
        <taxon>Thalassiosirales</taxon>
        <taxon>Thalassiosiraceae</taxon>
        <taxon>Thalassiosira</taxon>
    </lineage>
</organism>
<feature type="compositionally biased region" description="Basic and acidic residues" evidence="1">
    <location>
        <begin position="356"/>
        <end position="366"/>
    </location>
</feature>
<dbReference type="SUPFAM" id="SSF55797">
    <property type="entry name" value="PR-1-like"/>
    <property type="match status" value="1"/>
</dbReference>
<keyword evidence="3" id="KW-1185">Reference proteome</keyword>
<feature type="compositionally biased region" description="Acidic residues" evidence="1">
    <location>
        <begin position="126"/>
        <end position="135"/>
    </location>
</feature>